<gene>
    <name evidence="1" type="ORF">GIR22_25260</name>
</gene>
<dbReference type="RefSeq" id="WP_154745998.1">
    <property type="nucleotide sequence ID" value="NZ_JBHSTG010000044.1"/>
</dbReference>
<name>A0A7X2RWI6_9PSED</name>
<proteinExistence type="predicted"/>
<dbReference type="Proteomes" id="UP000431485">
    <property type="component" value="Unassembled WGS sequence"/>
</dbReference>
<reference evidence="1 2" key="1">
    <citation type="submission" date="2019-11" db="EMBL/GenBank/DDBJ databases">
        <title>Pseudmonas karstica sp. nov. and Pseudomonas spelaei sp. nov. from caves.</title>
        <authorList>
            <person name="Zeman M."/>
        </authorList>
    </citation>
    <scope>NUCLEOTIDE SEQUENCE [LARGE SCALE GENOMIC DNA]</scope>
    <source>
        <strain evidence="1 2">CCM 7891</strain>
    </source>
</reference>
<comment type="caution">
    <text evidence="1">The sequence shown here is derived from an EMBL/GenBank/DDBJ whole genome shotgun (WGS) entry which is preliminary data.</text>
</comment>
<evidence type="ECO:0000313" key="1">
    <source>
        <dbReference type="EMBL" id="MTD22442.1"/>
    </source>
</evidence>
<keyword evidence="2" id="KW-1185">Reference proteome</keyword>
<organism evidence="1 2">
    <name type="scientific">Pseudomonas karstica</name>
    <dbReference type="NCBI Taxonomy" id="1055468"/>
    <lineage>
        <taxon>Bacteria</taxon>
        <taxon>Pseudomonadati</taxon>
        <taxon>Pseudomonadota</taxon>
        <taxon>Gammaproteobacteria</taxon>
        <taxon>Pseudomonadales</taxon>
        <taxon>Pseudomonadaceae</taxon>
        <taxon>Pseudomonas</taxon>
    </lineage>
</organism>
<dbReference type="EMBL" id="WLYI01000058">
    <property type="protein sequence ID" value="MTD22442.1"/>
    <property type="molecule type" value="Genomic_DNA"/>
</dbReference>
<protein>
    <submittedName>
        <fullName evidence="1">Uncharacterized protein</fullName>
    </submittedName>
</protein>
<accession>A0A7X2RWI6</accession>
<evidence type="ECO:0000313" key="2">
    <source>
        <dbReference type="Proteomes" id="UP000431485"/>
    </source>
</evidence>
<sequence length="191" mass="20118">MRTVRDPSLSLSSLSGVDPEGPVMVEIPPVVNPGGVSRCALLAGSRIGFACEYVSGNDRQTAEHTAHFTWVLKMLGSVGVQLVPVSAQLGEDTRYFTLDSNNEIDDRVTQSRLDALVSDEQSAAFHQAATLGNPGICVSTGKDANGAATFVWFYGAGWVGDRLAVLVQAFEQVLENGSARAAPGLPTPAID</sequence>
<dbReference type="AlphaFoldDB" id="A0A7X2RWI6"/>
<dbReference type="OrthoDB" id="7015746at2"/>